<evidence type="ECO:0000313" key="8">
    <source>
        <dbReference type="EMBL" id="JAA67652.1"/>
    </source>
</evidence>
<evidence type="ECO:0000256" key="4">
    <source>
        <dbReference type="ARBA" id="ARBA00023180"/>
    </source>
</evidence>
<sequence length="172" mass="17970">MFTLKFFILFVLAGLCFGDTSDSGRGSSSEVDGGSSSNTQGNTASDDQEQEKKEVGSAGKATNDNGNDGKEGSGVATNPGKHAGYGLPGFIGDEGTRKLYLNDLVKQCGEISVWKVNEGNITASLSKCTYICVKKNDSSATKELRIPKDKVCGPNQAKCGETGECPVIVPSC</sequence>
<feature type="chain" id="PRO_5005516879" evidence="7">
    <location>
        <begin position="19"/>
        <end position="172"/>
    </location>
</feature>
<accession>A0A0K8R934</accession>
<dbReference type="InterPro" id="IPR021971">
    <property type="entry name" value="Salp15"/>
</dbReference>
<feature type="signal peptide" evidence="7">
    <location>
        <begin position="1"/>
        <end position="18"/>
    </location>
</feature>
<organism evidence="8">
    <name type="scientific">Ixodes ricinus</name>
    <name type="common">Common tick</name>
    <name type="synonym">Acarus ricinus</name>
    <dbReference type="NCBI Taxonomy" id="34613"/>
    <lineage>
        <taxon>Eukaryota</taxon>
        <taxon>Metazoa</taxon>
        <taxon>Ecdysozoa</taxon>
        <taxon>Arthropoda</taxon>
        <taxon>Chelicerata</taxon>
        <taxon>Arachnida</taxon>
        <taxon>Acari</taxon>
        <taxon>Parasitiformes</taxon>
        <taxon>Ixodida</taxon>
        <taxon>Ixodoidea</taxon>
        <taxon>Ixodidae</taxon>
        <taxon>Ixodinae</taxon>
        <taxon>Ixodes</taxon>
    </lineage>
</organism>
<evidence type="ECO:0000256" key="5">
    <source>
        <dbReference type="ARBA" id="ARBA00034321"/>
    </source>
</evidence>
<keyword evidence="4" id="KW-0325">Glycoprotein</keyword>
<dbReference type="GO" id="GO:0005576">
    <property type="term" value="C:extracellular region"/>
    <property type="evidence" value="ECO:0007669"/>
    <property type="project" value="UniProtKB-SubCell"/>
</dbReference>
<dbReference type="AlphaFoldDB" id="A0A0K8R934"/>
<dbReference type="Pfam" id="PF12115">
    <property type="entry name" value="Salp15"/>
    <property type="match status" value="1"/>
</dbReference>
<protein>
    <submittedName>
        <fullName evidence="8">Putative ixodes 8-cys protein</fullName>
    </submittedName>
</protein>
<evidence type="ECO:0000256" key="7">
    <source>
        <dbReference type="SAM" id="SignalP"/>
    </source>
</evidence>
<evidence type="ECO:0000256" key="2">
    <source>
        <dbReference type="ARBA" id="ARBA00022525"/>
    </source>
</evidence>
<evidence type="ECO:0000256" key="6">
    <source>
        <dbReference type="SAM" id="MobiDB-lite"/>
    </source>
</evidence>
<feature type="compositionally biased region" description="Low complexity" evidence="6">
    <location>
        <begin position="22"/>
        <end position="37"/>
    </location>
</feature>
<keyword evidence="3 7" id="KW-0732">Signal</keyword>
<comment type="subcellular location">
    <subcellularLocation>
        <location evidence="1">Secreted</location>
    </subcellularLocation>
</comment>
<feature type="region of interest" description="Disordered" evidence="6">
    <location>
        <begin position="22"/>
        <end position="82"/>
    </location>
</feature>
<keyword evidence="2" id="KW-0964">Secreted</keyword>
<name>A0A0K8R934_IXORI</name>
<reference evidence="8" key="1">
    <citation type="submission" date="2012-12" db="EMBL/GenBank/DDBJ databases">
        <title>Identification and characterization of a phenylalanine ammonia-lyase gene family in Isatis indigotica Fort.</title>
        <authorList>
            <person name="Liu Q."/>
            <person name="Chen J."/>
            <person name="Zhou X."/>
            <person name="Di P."/>
            <person name="Xiao Y."/>
            <person name="Xuan H."/>
            <person name="Zhang L."/>
            <person name="Chen W."/>
        </authorList>
    </citation>
    <scope>NUCLEOTIDE SEQUENCE</scope>
    <source>
        <tissue evidence="8">Salivary gland</tissue>
    </source>
</reference>
<dbReference type="EMBL" id="GADI01006156">
    <property type="protein sequence ID" value="JAA67652.1"/>
    <property type="molecule type" value="mRNA"/>
</dbReference>
<evidence type="ECO:0000256" key="3">
    <source>
        <dbReference type="ARBA" id="ARBA00022729"/>
    </source>
</evidence>
<proteinExistence type="evidence at transcript level"/>
<evidence type="ECO:0000256" key="1">
    <source>
        <dbReference type="ARBA" id="ARBA00004613"/>
    </source>
</evidence>
<comment type="similarity">
    <text evidence="5">Belongs to the salp15 family.</text>
</comment>